<accession>A0A4V1HDZ5</accession>
<evidence type="ECO:0000313" key="2">
    <source>
        <dbReference type="EMBL" id="QCU76495.1"/>
    </source>
</evidence>
<feature type="chain" id="PRO_5020780569" evidence="1">
    <location>
        <begin position="24"/>
        <end position="191"/>
    </location>
</feature>
<keyword evidence="1" id="KW-0732">Signal</keyword>
<dbReference type="InterPro" id="IPR010321">
    <property type="entry name" value="DUF922"/>
</dbReference>
<dbReference type="Proteomes" id="UP000310065">
    <property type="component" value="Chromosome S1"/>
</dbReference>
<dbReference type="KEGG" id="pdv:FFU37_18740"/>
<dbReference type="RefSeq" id="WP_138490279.1">
    <property type="nucleotide sequence ID" value="NZ_CP040559.1"/>
</dbReference>
<dbReference type="Pfam" id="PF06037">
    <property type="entry name" value="DUF922"/>
    <property type="match status" value="1"/>
</dbReference>
<gene>
    <name evidence="2" type="ORF">FFU37_18740</name>
</gene>
<dbReference type="AlphaFoldDB" id="A0A4V1HDZ5"/>
<proteinExistence type="predicted"/>
<evidence type="ECO:0000313" key="3">
    <source>
        <dbReference type="Proteomes" id="UP000310065"/>
    </source>
</evidence>
<feature type="signal peptide" evidence="1">
    <location>
        <begin position="1"/>
        <end position="23"/>
    </location>
</feature>
<dbReference type="GeneID" id="88777705"/>
<dbReference type="EMBL" id="CP040559">
    <property type="protein sequence ID" value="QCU76495.1"/>
    <property type="molecule type" value="Genomic_DNA"/>
</dbReference>
<name>A0A4V1HDZ5_9GAMM</name>
<protein>
    <submittedName>
        <fullName evidence="2">DUF922 domain-containing protein</fullName>
    </submittedName>
</protein>
<sequence length="191" mass="21601">MKKLILLSKTSILFCLVSSSAFATPKVNINTEYYSIHGSTANELRNEMNTKSSIKQSGNTYDAYTSWFVNWRFNWNESNGLCSMMSVKSTVKVNFTLPKWENSNSAKVNLKKRWAHYYNALIAHENGHKDFGINAAKEIENRLSVLAAKNCSSLKSKANSLGKKIIDKYVVLEKKYDKNTNHGMKNGAVFP</sequence>
<evidence type="ECO:0000256" key="1">
    <source>
        <dbReference type="SAM" id="SignalP"/>
    </source>
</evidence>
<reference evidence="2 3" key="1">
    <citation type="submission" date="2019-05" db="EMBL/GenBank/DDBJ databases">
        <title>Complete genome sequence of Pseudoalteromonas sp. 16-SW-7(T) isolated from the Okhotsk Sea, Russia.</title>
        <authorList>
            <person name="Nguyen T.H."/>
            <person name="Nedashkovskaya O.I."/>
            <person name="Kim S.-G."/>
        </authorList>
    </citation>
    <scope>NUCLEOTIDE SEQUENCE [LARGE SCALE GENOMIC DNA]</scope>
    <source>
        <strain evidence="2 3">16-SW-7</strain>
    </source>
</reference>
<organism evidence="2 3">
    <name type="scientific">Pseudoalteromonas distincta</name>
    <dbReference type="NCBI Taxonomy" id="77608"/>
    <lineage>
        <taxon>Bacteria</taxon>
        <taxon>Pseudomonadati</taxon>
        <taxon>Pseudomonadota</taxon>
        <taxon>Gammaproteobacteria</taxon>
        <taxon>Alteromonadales</taxon>
        <taxon>Pseudoalteromonadaceae</taxon>
        <taxon>Pseudoalteromonas</taxon>
    </lineage>
</organism>